<proteinExistence type="predicted"/>
<gene>
    <name evidence="2" type="ORF">RJ641_022795</name>
</gene>
<evidence type="ECO:0000313" key="2">
    <source>
        <dbReference type="EMBL" id="KAK6913194.1"/>
    </source>
</evidence>
<feature type="compositionally biased region" description="Basic residues" evidence="1">
    <location>
        <begin position="104"/>
        <end position="118"/>
    </location>
</feature>
<organism evidence="2 3">
    <name type="scientific">Dillenia turbinata</name>
    <dbReference type="NCBI Taxonomy" id="194707"/>
    <lineage>
        <taxon>Eukaryota</taxon>
        <taxon>Viridiplantae</taxon>
        <taxon>Streptophyta</taxon>
        <taxon>Embryophyta</taxon>
        <taxon>Tracheophyta</taxon>
        <taxon>Spermatophyta</taxon>
        <taxon>Magnoliopsida</taxon>
        <taxon>eudicotyledons</taxon>
        <taxon>Gunneridae</taxon>
        <taxon>Pentapetalae</taxon>
        <taxon>Dilleniales</taxon>
        <taxon>Dilleniaceae</taxon>
        <taxon>Dillenia</taxon>
    </lineage>
</organism>
<evidence type="ECO:0000313" key="3">
    <source>
        <dbReference type="Proteomes" id="UP001370490"/>
    </source>
</evidence>
<feature type="compositionally biased region" description="Low complexity" evidence="1">
    <location>
        <begin position="76"/>
        <end position="92"/>
    </location>
</feature>
<reference evidence="2 3" key="1">
    <citation type="submission" date="2023-12" db="EMBL/GenBank/DDBJ databases">
        <title>A high-quality genome assembly for Dillenia turbinata (Dilleniales).</title>
        <authorList>
            <person name="Chanderbali A."/>
        </authorList>
    </citation>
    <scope>NUCLEOTIDE SEQUENCE [LARGE SCALE GENOMIC DNA]</scope>
    <source>
        <strain evidence="2">LSX21</strain>
        <tissue evidence="2">Leaf</tissue>
    </source>
</reference>
<dbReference type="AlphaFoldDB" id="A0AAN8UFT4"/>
<dbReference type="EMBL" id="JBAMMX010000027">
    <property type="protein sequence ID" value="KAK6913194.1"/>
    <property type="molecule type" value="Genomic_DNA"/>
</dbReference>
<accession>A0AAN8UFT4</accession>
<evidence type="ECO:0000256" key="1">
    <source>
        <dbReference type="SAM" id="MobiDB-lite"/>
    </source>
</evidence>
<comment type="caution">
    <text evidence="2">The sequence shown here is derived from an EMBL/GenBank/DDBJ whole genome shotgun (WGS) entry which is preliminary data.</text>
</comment>
<name>A0AAN8UFT4_9MAGN</name>
<keyword evidence="3" id="KW-1185">Reference proteome</keyword>
<protein>
    <submittedName>
        <fullName evidence="2">Uncharacterized protein</fullName>
    </submittedName>
</protein>
<feature type="region of interest" description="Disordered" evidence="1">
    <location>
        <begin position="75"/>
        <end position="118"/>
    </location>
</feature>
<sequence>MDRRTCTREESCASCEEQIWSLANSHPGDIPPRSNRQNTVQMTPSCNKLENVAAIEWEPIKEGLFHLKLKAKLGSSEECSSSFVSSVSSSTSDDLRRNFECSRSPHHRSTRQNIIRRN</sequence>
<dbReference type="Proteomes" id="UP001370490">
    <property type="component" value="Unassembled WGS sequence"/>
</dbReference>